<protein>
    <recommendedName>
        <fullName evidence="3">AB hydrolase-1 domain-containing protein</fullName>
    </recommendedName>
</protein>
<feature type="non-terminal residue" evidence="1">
    <location>
        <position position="1"/>
    </location>
</feature>
<dbReference type="Proteomes" id="UP000886523">
    <property type="component" value="Unassembled WGS sequence"/>
</dbReference>
<dbReference type="EMBL" id="MU128924">
    <property type="protein sequence ID" value="KAF9518485.1"/>
    <property type="molecule type" value="Genomic_DNA"/>
</dbReference>
<evidence type="ECO:0000313" key="2">
    <source>
        <dbReference type="Proteomes" id="UP000886523"/>
    </source>
</evidence>
<gene>
    <name evidence="1" type="ORF">BS47DRAFT_1338154</name>
</gene>
<keyword evidence="2" id="KW-1185">Reference proteome</keyword>
<feature type="non-terminal residue" evidence="1">
    <location>
        <position position="218"/>
    </location>
</feature>
<proteinExistence type="predicted"/>
<evidence type="ECO:0008006" key="3">
    <source>
        <dbReference type="Google" id="ProtNLM"/>
    </source>
</evidence>
<reference evidence="1" key="1">
    <citation type="journal article" date="2020" name="Nat. Commun.">
        <title>Large-scale genome sequencing of mycorrhizal fungi provides insights into the early evolution of symbiotic traits.</title>
        <authorList>
            <person name="Miyauchi S."/>
            <person name="Kiss E."/>
            <person name="Kuo A."/>
            <person name="Drula E."/>
            <person name="Kohler A."/>
            <person name="Sanchez-Garcia M."/>
            <person name="Morin E."/>
            <person name="Andreopoulos B."/>
            <person name="Barry K.W."/>
            <person name="Bonito G."/>
            <person name="Buee M."/>
            <person name="Carver A."/>
            <person name="Chen C."/>
            <person name="Cichocki N."/>
            <person name="Clum A."/>
            <person name="Culley D."/>
            <person name="Crous P.W."/>
            <person name="Fauchery L."/>
            <person name="Girlanda M."/>
            <person name="Hayes R.D."/>
            <person name="Keri Z."/>
            <person name="LaButti K."/>
            <person name="Lipzen A."/>
            <person name="Lombard V."/>
            <person name="Magnuson J."/>
            <person name="Maillard F."/>
            <person name="Murat C."/>
            <person name="Nolan M."/>
            <person name="Ohm R.A."/>
            <person name="Pangilinan J."/>
            <person name="Pereira M.F."/>
            <person name="Perotto S."/>
            <person name="Peter M."/>
            <person name="Pfister S."/>
            <person name="Riley R."/>
            <person name="Sitrit Y."/>
            <person name="Stielow J.B."/>
            <person name="Szollosi G."/>
            <person name="Zifcakova L."/>
            <person name="Stursova M."/>
            <person name="Spatafora J.W."/>
            <person name="Tedersoo L."/>
            <person name="Vaario L.M."/>
            <person name="Yamada A."/>
            <person name="Yan M."/>
            <person name="Wang P."/>
            <person name="Xu J."/>
            <person name="Bruns T."/>
            <person name="Baldrian P."/>
            <person name="Vilgalys R."/>
            <person name="Dunand C."/>
            <person name="Henrissat B."/>
            <person name="Grigoriev I.V."/>
            <person name="Hibbett D."/>
            <person name="Nagy L.G."/>
            <person name="Martin F.M."/>
        </authorList>
    </citation>
    <scope>NUCLEOTIDE SEQUENCE</scope>
    <source>
        <strain evidence="1">UP504</strain>
    </source>
</reference>
<sequence>YRRKGPWLPDGLTLVVTHAVGFPKEIWEPAYAKIVEQTELLELSGAIINAGKFGVLSAWEDKSRDVLHFLLHYLPVDPVSSADLPLHLPRLPDAVAEARRQRGFVGERTLVGLAHSAGASALIRAAIWEPKLFHSLIALEPIVVMNGKSTLPVYDSWITGALGRRAKWSSRTEAYNSYKASPSFSYWDPTVLETFIKYGIMEDDERARRCEAQGTRLP</sequence>
<dbReference type="Gene3D" id="3.40.50.1820">
    <property type="entry name" value="alpha/beta hydrolase"/>
    <property type="match status" value="1"/>
</dbReference>
<accession>A0A9P6E1G6</accession>
<name>A0A9P6E1G6_9AGAM</name>
<comment type="caution">
    <text evidence="1">The sequence shown here is derived from an EMBL/GenBank/DDBJ whole genome shotgun (WGS) entry which is preliminary data.</text>
</comment>
<organism evidence="1 2">
    <name type="scientific">Hydnum rufescens UP504</name>
    <dbReference type="NCBI Taxonomy" id="1448309"/>
    <lineage>
        <taxon>Eukaryota</taxon>
        <taxon>Fungi</taxon>
        <taxon>Dikarya</taxon>
        <taxon>Basidiomycota</taxon>
        <taxon>Agaricomycotina</taxon>
        <taxon>Agaricomycetes</taxon>
        <taxon>Cantharellales</taxon>
        <taxon>Hydnaceae</taxon>
        <taxon>Hydnum</taxon>
    </lineage>
</organism>
<dbReference type="SUPFAM" id="SSF53474">
    <property type="entry name" value="alpha/beta-Hydrolases"/>
    <property type="match status" value="1"/>
</dbReference>
<dbReference type="OrthoDB" id="94039at2759"/>
<dbReference type="AlphaFoldDB" id="A0A9P6E1G6"/>
<dbReference type="InterPro" id="IPR029058">
    <property type="entry name" value="AB_hydrolase_fold"/>
</dbReference>
<evidence type="ECO:0000313" key="1">
    <source>
        <dbReference type="EMBL" id="KAF9518485.1"/>
    </source>
</evidence>